<evidence type="ECO:0000256" key="1">
    <source>
        <dbReference type="ARBA" id="ARBA00004496"/>
    </source>
</evidence>
<dbReference type="SMART" id="SM00015">
    <property type="entry name" value="IQ"/>
    <property type="match status" value="3"/>
</dbReference>
<dbReference type="PROSITE" id="PS50096">
    <property type="entry name" value="IQ"/>
    <property type="match status" value="1"/>
</dbReference>
<dbReference type="InterPro" id="IPR051185">
    <property type="entry name" value="ASPM"/>
</dbReference>
<organism evidence="6 7">
    <name type="scientific">Platanthera zijinensis</name>
    <dbReference type="NCBI Taxonomy" id="2320716"/>
    <lineage>
        <taxon>Eukaryota</taxon>
        <taxon>Viridiplantae</taxon>
        <taxon>Streptophyta</taxon>
        <taxon>Embryophyta</taxon>
        <taxon>Tracheophyta</taxon>
        <taxon>Spermatophyta</taxon>
        <taxon>Magnoliopsida</taxon>
        <taxon>Liliopsida</taxon>
        <taxon>Asparagales</taxon>
        <taxon>Orchidaceae</taxon>
        <taxon>Orchidoideae</taxon>
        <taxon>Orchideae</taxon>
        <taxon>Orchidinae</taxon>
        <taxon>Platanthera</taxon>
    </lineage>
</organism>
<dbReference type="InterPro" id="IPR027417">
    <property type="entry name" value="P-loop_NTPase"/>
</dbReference>
<evidence type="ECO:0000256" key="4">
    <source>
        <dbReference type="ARBA" id="ARBA00022860"/>
    </source>
</evidence>
<evidence type="ECO:0000256" key="5">
    <source>
        <dbReference type="SAM" id="MobiDB-lite"/>
    </source>
</evidence>
<dbReference type="Pfam" id="PF00612">
    <property type="entry name" value="IQ"/>
    <property type="match status" value="1"/>
</dbReference>
<dbReference type="SUPFAM" id="SSF52540">
    <property type="entry name" value="P-loop containing nucleoside triphosphate hydrolases"/>
    <property type="match status" value="1"/>
</dbReference>
<dbReference type="GO" id="GO:0007051">
    <property type="term" value="P:spindle organization"/>
    <property type="evidence" value="ECO:0007669"/>
    <property type="project" value="TreeGrafter"/>
</dbReference>
<dbReference type="GO" id="GO:0000278">
    <property type="term" value="P:mitotic cell cycle"/>
    <property type="evidence" value="ECO:0007669"/>
    <property type="project" value="TreeGrafter"/>
</dbReference>
<keyword evidence="3" id="KW-0677">Repeat</keyword>
<dbReference type="Gene3D" id="1.20.5.190">
    <property type="match status" value="1"/>
</dbReference>
<gene>
    <name evidence="6" type="ORF">KSP39_PZI022773</name>
</gene>
<feature type="region of interest" description="Disordered" evidence="5">
    <location>
        <begin position="338"/>
        <end position="365"/>
    </location>
</feature>
<accession>A0AAP0FV23</accession>
<protein>
    <submittedName>
        <fullName evidence="6">Uncharacterized protein</fullName>
    </submittedName>
</protein>
<dbReference type="PANTHER" id="PTHR22706:SF1">
    <property type="entry name" value="ASSEMBLY FACTOR FOR SPINDLE MICROTUBULES"/>
    <property type="match status" value="1"/>
</dbReference>
<name>A0AAP0FV23_9ASPA</name>
<dbReference type="GO" id="GO:0005737">
    <property type="term" value="C:cytoplasm"/>
    <property type="evidence" value="ECO:0007669"/>
    <property type="project" value="UniProtKB-SubCell"/>
</dbReference>
<dbReference type="Proteomes" id="UP001418222">
    <property type="component" value="Unassembled WGS sequence"/>
</dbReference>
<dbReference type="PANTHER" id="PTHR22706">
    <property type="entry name" value="ASSEMBLY FACTOR FOR SPINDLE MICROTUBULES"/>
    <property type="match status" value="1"/>
</dbReference>
<dbReference type="GO" id="GO:0005516">
    <property type="term" value="F:calmodulin binding"/>
    <property type="evidence" value="ECO:0007669"/>
    <property type="project" value="UniProtKB-KW"/>
</dbReference>
<sequence length="365" mass="42860">MPLACYYDSDDSDDFESYVSPPPRYSNVHSSRELDYLHRPSYVSPTTHYSHESRRVSRPAYDSYSPSSITYSRESRRVPSHAYDTYSPSSTKYPSSRHSNHRSHFHHDTYYDHLTPRDSHIIEQKLKRQAMEEERKEKAEKDYAIWADSVKSWYENDARVRLEQQRRSAVIWIQSHIRGFLQRRSLQRMTTSTIIIQSHMRRFWQMQFYLRMRRATFTIQRHIRQWFLRRRTSSLLVDVSFCEPSRRALSPLDLVSRFGHTLLLSSARDPFLMFDHALEGKSVGLDMRPDWTGHGDDYLLQFDQIDGDPVFYPILRSRPLPKPPKGSVDIVCSSVRPASEAGTARPMISDSGTQCRPPAKPPWKP</sequence>
<evidence type="ECO:0000313" key="7">
    <source>
        <dbReference type="Proteomes" id="UP001418222"/>
    </source>
</evidence>
<feature type="compositionally biased region" description="Low complexity" evidence="5">
    <location>
        <begin position="85"/>
        <end position="97"/>
    </location>
</feature>
<dbReference type="EMBL" id="JBBWWQ010000020">
    <property type="protein sequence ID" value="KAK8916710.1"/>
    <property type="molecule type" value="Genomic_DNA"/>
</dbReference>
<feature type="region of interest" description="Disordered" evidence="5">
    <location>
        <begin position="1"/>
        <end position="104"/>
    </location>
</feature>
<keyword evidence="7" id="KW-1185">Reference proteome</keyword>
<dbReference type="GO" id="GO:0051295">
    <property type="term" value="P:establishment of meiotic spindle localization"/>
    <property type="evidence" value="ECO:0007669"/>
    <property type="project" value="TreeGrafter"/>
</dbReference>
<evidence type="ECO:0000256" key="2">
    <source>
        <dbReference type="ARBA" id="ARBA00022490"/>
    </source>
</evidence>
<reference evidence="6 7" key="1">
    <citation type="journal article" date="2022" name="Nat. Plants">
        <title>Genomes of leafy and leafless Platanthera orchids illuminate the evolution of mycoheterotrophy.</title>
        <authorList>
            <person name="Li M.H."/>
            <person name="Liu K.W."/>
            <person name="Li Z."/>
            <person name="Lu H.C."/>
            <person name="Ye Q.L."/>
            <person name="Zhang D."/>
            <person name="Wang J.Y."/>
            <person name="Li Y.F."/>
            <person name="Zhong Z.M."/>
            <person name="Liu X."/>
            <person name="Yu X."/>
            <person name="Liu D.K."/>
            <person name="Tu X.D."/>
            <person name="Liu B."/>
            <person name="Hao Y."/>
            <person name="Liao X.Y."/>
            <person name="Jiang Y.T."/>
            <person name="Sun W.H."/>
            <person name="Chen J."/>
            <person name="Chen Y.Q."/>
            <person name="Ai Y."/>
            <person name="Zhai J.W."/>
            <person name="Wu S.S."/>
            <person name="Zhou Z."/>
            <person name="Hsiao Y.Y."/>
            <person name="Wu W.L."/>
            <person name="Chen Y.Y."/>
            <person name="Lin Y.F."/>
            <person name="Hsu J.L."/>
            <person name="Li C.Y."/>
            <person name="Wang Z.W."/>
            <person name="Zhao X."/>
            <person name="Zhong W.Y."/>
            <person name="Ma X.K."/>
            <person name="Ma L."/>
            <person name="Huang J."/>
            <person name="Chen G.Z."/>
            <person name="Huang M.Z."/>
            <person name="Huang L."/>
            <person name="Peng D.H."/>
            <person name="Luo Y.B."/>
            <person name="Zou S.Q."/>
            <person name="Chen S.P."/>
            <person name="Lan S."/>
            <person name="Tsai W.C."/>
            <person name="Van de Peer Y."/>
            <person name="Liu Z.J."/>
        </authorList>
    </citation>
    <scope>NUCLEOTIDE SEQUENCE [LARGE SCALE GENOMIC DNA]</scope>
    <source>
        <strain evidence="6">Lor287</strain>
    </source>
</reference>
<comment type="caution">
    <text evidence="6">The sequence shown here is derived from an EMBL/GenBank/DDBJ whole genome shotgun (WGS) entry which is preliminary data.</text>
</comment>
<dbReference type="GO" id="GO:0000922">
    <property type="term" value="C:spindle pole"/>
    <property type="evidence" value="ECO:0007669"/>
    <property type="project" value="TreeGrafter"/>
</dbReference>
<dbReference type="InterPro" id="IPR000048">
    <property type="entry name" value="IQ_motif_EF-hand-BS"/>
</dbReference>
<dbReference type="AlphaFoldDB" id="A0AAP0FV23"/>
<evidence type="ECO:0000313" key="6">
    <source>
        <dbReference type="EMBL" id="KAK8916710.1"/>
    </source>
</evidence>
<keyword evidence="2" id="KW-0963">Cytoplasm</keyword>
<evidence type="ECO:0000256" key="3">
    <source>
        <dbReference type="ARBA" id="ARBA00022737"/>
    </source>
</evidence>
<comment type="subcellular location">
    <subcellularLocation>
        <location evidence="1">Cytoplasm</location>
    </subcellularLocation>
</comment>
<keyword evidence="4" id="KW-0112">Calmodulin-binding</keyword>
<proteinExistence type="predicted"/>